<accession>A0ABZ0WAQ4</accession>
<dbReference type="RefSeq" id="WP_114789646.1">
    <property type="nucleotide sequence ID" value="NZ_CP139960.1"/>
</dbReference>
<protein>
    <recommendedName>
        <fullName evidence="3">ABC transporter ATPase</fullName>
    </recommendedName>
</protein>
<evidence type="ECO:0000313" key="1">
    <source>
        <dbReference type="EMBL" id="WQD40266.1"/>
    </source>
</evidence>
<dbReference type="EMBL" id="CP139960">
    <property type="protein sequence ID" value="WQD40266.1"/>
    <property type="molecule type" value="Genomic_DNA"/>
</dbReference>
<sequence>MNLNYKELLPADFNPASRVWVYQTSRLLTMSEALDAEERLNSFAEQWQSHGADVKAAGLLFFGQFVILIADETYAGVSGCSTDSSVRFIKSLEIAYGITLFDRTSLAFVIKDKIQVLPYAQLQYALDNGFITPDTLYFNNLVANKAELENKWIVPLKDSWLKDRLQLLQS</sequence>
<proteinExistence type="predicted"/>
<name>A0ABZ0WAQ4_9BACT</name>
<keyword evidence="2" id="KW-1185">Reference proteome</keyword>
<evidence type="ECO:0000313" key="2">
    <source>
        <dbReference type="Proteomes" id="UP001325680"/>
    </source>
</evidence>
<evidence type="ECO:0008006" key="3">
    <source>
        <dbReference type="Google" id="ProtNLM"/>
    </source>
</evidence>
<dbReference type="Proteomes" id="UP001325680">
    <property type="component" value="Chromosome"/>
</dbReference>
<organism evidence="1 2">
    <name type="scientific">Niabella yanshanensis</name>
    <dbReference type="NCBI Taxonomy" id="577386"/>
    <lineage>
        <taxon>Bacteria</taxon>
        <taxon>Pseudomonadati</taxon>
        <taxon>Bacteroidota</taxon>
        <taxon>Chitinophagia</taxon>
        <taxon>Chitinophagales</taxon>
        <taxon>Chitinophagaceae</taxon>
        <taxon>Niabella</taxon>
    </lineage>
</organism>
<gene>
    <name evidence="1" type="ORF">U0035_08930</name>
</gene>
<reference evidence="1 2" key="1">
    <citation type="submission" date="2023-12" db="EMBL/GenBank/DDBJ databases">
        <title>Genome sequencing and assembly of bacterial species from a model synthetic community.</title>
        <authorList>
            <person name="Hogle S.L."/>
        </authorList>
    </citation>
    <scope>NUCLEOTIDE SEQUENCE [LARGE SCALE GENOMIC DNA]</scope>
    <source>
        <strain evidence="1 2">HAMBI_3031</strain>
    </source>
</reference>